<dbReference type="Proteomes" id="UP000629596">
    <property type="component" value="Unassembled WGS sequence"/>
</dbReference>
<comment type="caution">
    <text evidence="2">The sequence shown here is derived from an EMBL/GenBank/DDBJ whole genome shotgun (WGS) entry which is preliminary data.</text>
</comment>
<name>A0A3D8HC78_9BACT</name>
<organism evidence="2 3">
    <name type="scientific">Parabacteroides acidifaciens</name>
    <dbReference type="NCBI Taxonomy" id="2290935"/>
    <lineage>
        <taxon>Bacteria</taxon>
        <taxon>Pseudomonadati</taxon>
        <taxon>Bacteroidota</taxon>
        <taxon>Bacteroidia</taxon>
        <taxon>Bacteroidales</taxon>
        <taxon>Tannerellaceae</taxon>
        <taxon>Parabacteroides</taxon>
    </lineage>
</organism>
<evidence type="ECO:0000313" key="1">
    <source>
        <dbReference type="EMBL" id="MBC8602689.1"/>
    </source>
</evidence>
<dbReference type="RefSeq" id="WP_115500183.1">
    <property type="nucleotide sequence ID" value="NZ_JACRTI010000034.1"/>
</dbReference>
<dbReference type="InterPro" id="IPR036525">
    <property type="entry name" value="Tubulin/FtsZ_GTPase_sf"/>
</dbReference>
<dbReference type="Pfam" id="PF13809">
    <property type="entry name" value="Tubulin_2"/>
    <property type="match status" value="1"/>
</dbReference>
<dbReference type="EMBL" id="QREV01000034">
    <property type="protein sequence ID" value="RDU48585.1"/>
    <property type="molecule type" value="Genomic_DNA"/>
</dbReference>
<dbReference type="SUPFAM" id="SSF52490">
    <property type="entry name" value="Tubulin nucleotide-binding domain-like"/>
    <property type="match status" value="1"/>
</dbReference>
<reference evidence="2 3" key="1">
    <citation type="submission" date="2018-07" db="EMBL/GenBank/DDBJ databases">
        <title>Parabacteroides acidifaciens nov. sp., isolated from human feces.</title>
        <authorList>
            <person name="Wang Y.J."/>
        </authorList>
    </citation>
    <scope>NUCLEOTIDE SEQUENCE [LARGE SCALE GENOMIC DNA]</scope>
    <source>
        <strain evidence="2 3">426-9</strain>
    </source>
</reference>
<keyword evidence="4" id="KW-1185">Reference proteome</keyword>
<proteinExistence type="predicted"/>
<protein>
    <submittedName>
        <fullName evidence="2">Uncharacterized protein</fullName>
    </submittedName>
</protein>
<dbReference type="Gene3D" id="3.40.50.1440">
    <property type="entry name" value="Tubulin/FtsZ, GTPase domain"/>
    <property type="match status" value="1"/>
</dbReference>
<gene>
    <name evidence="2" type="ORF">DWU89_13660</name>
    <name evidence="1" type="ORF">H8784_13300</name>
</gene>
<dbReference type="EMBL" id="JACRTI010000034">
    <property type="protein sequence ID" value="MBC8602689.1"/>
    <property type="molecule type" value="Genomic_DNA"/>
</dbReference>
<dbReference type="Proteomes" id="UP000256321">
    <property type="component" value="Unassembled WGS sequence"/>
</dbReference>
<evidence type="ECO:0000313" key="4">
    <source>
        <dbReference type="Proteomes" id="UP000629596"/>
    </source>
</evidence>
<evidence type="ECO:0000313" key="2">
    <source>
        <dbReference type="EMBL" id="RDU48585.1"/>
    </source>
</evidence>
<accession>A0A3D8HC78</accession>
<dbReference type="AlphaFoldDB" id="A0A3D8HC78"/>
<sequence>MEHLDPKSPNHILIGLGGTGGKVLKAIRKRLFQEFPNEEDRSKLSIGFIYVDSTREMMNPNDPTFRVLGKDASFTESEFVDIKSVDLNQILDNLSNYPGLKYIVKNGNSMKNTLGEVGKAAGQKRRAGRILFAANCNKFLSALNAQYNKVVNISKDNKVNLHVFTGLAGGTGSGAIIDVIAQIRAQQVFKHAELTVYAMVPELTIPEGCQAGRYHQNGYAALKELSALNAGRFLPSDVINGNEHVNIDTTPLKQFGLVLYSNINENGLSVNSFTELPQLLADMVYFRLFLEEKNTITDDFIHSLESENYNDFLIEYSAKSKGLDKERARTKGISTFGIKRIIYPEKRILEHITYSIGQRILRQMQYNNFKEDFGFVAEGNPIDYREKYIDGKEGDRNLREWLLDDSHLQLEEKIFDTDKNCENFNNFWATVTNDYTYENAKKVDSEPLNFLEGYCDDIYKHQFRNKKGVEEYFKDKSDDKLLKEQAGFIVERIERHLYTQWFEGQLSMFDLLNICEVILNYIKKKLKEMEGRISECDDKIKNGILDADDIKSEFNNLGLLQRAAGKSSKLYSEFQTALKDIYTIRTHRVAMQFEGRLLSKLKVAFEDFSTEVSEFIGKLLSSMETAEIRISDRNKNIKGIADLSQVIVEVSEDDKMLRIEKELMLDRSVQDTWAGLVRKAIAGQRTFAHFNELANATDDNTIFEIFDTVLSPVIKVKHDENYKNDRVLGLNVLQQLQKVLTTEADIKKFALNVINQSGTFLKLDDGQLSKYIKNNPNPVSEPHSINRKSILISMPSDEGNDSLKAFSEKLKAQFKSAFGNSTAGYNLKFDTSSERKNEITIASVKCCFPIRAIEWLPDYEREYNNMVDNPNPTEAKEARILLHCEGDGSLLPDLMGEKKVTANEMISYLFVAAAINLIGIKENEQEERGWCIVNKDKWGSEIITLLSPHFTEIINSEEIDEDILDNIKEKVDEVLKNPDLKMSERKEMADRIIVIMRDHVSKECSSPTSPKYNQYGKEADKALDMINKK</sequence>
<dbReference type="InterPro" id="IPR025904">
    <property type="entry name" value="Tubulin-like"/>
</dbReference>
<evidence type="ECO:0000313" key="3">
    <source>
        <dbReference type="Proteomes" id="UP000256321"/>
    </source>
</evidence>
<reference evidence="1 4" key="2">
    <citation type="submission" date="2020-08" db="EMBL/GenBank/DDBJ databases">
        <title>Genome public.</title>
        <authorList>
            <person name="Liu C."/>
            <person name="Sun Q."/>
        </authorList>
    </citation>
    <scope>NUCLEOTIDE SEQUENCE [LARGE SCALE GENOMIC DNA]</scope>
    <source>
        <strain evidence="1 4">426_9</strain>
    </source>
</reference>